<feature type="compositionally biased region" description="Low complexity" evidence="1">
    <location>
        <begin position="357"/>
        <end position="418"/>
    </location>
</feature>
<dbReference type="EMBL" id="BSXT01002809">
    <property type="protein sequence ID" value="GMF51063.1"/>
    <property type="molecule type" value="Genomic_DNA"/>
</dbReference>
<sequence>MYARTPAVVAAVASIIAAGLAAANVDISVQYDATYSLPESRGFPCSGDGKVPAGVACPQAADFAVADCYDYLLSFNEGDCVAPVDAECVLVNEDTWGCAFPQTGHTTGENETTTAYSEASSGWGSSYDEGVQVGQDDAGYDQVGYDTTANTPLTINCEVGKDEATPATNTEDYSPTPAPTESTEGGDYGTTETTESGSTTEDYTSGSESTEGGDYGTPETTESGSTTEDYTTGSETSDYYSTSSSYETGLIIPSTEGSETTSTYGSASTGSAAYTSESASSEGGEAYPDYGTSSTGSATYTTGTQEDTTDYSTGSDVYTSETTSTGGSQATEYYGSGSATYTSESNSNEGSQSTVDYGTSSTGSATYTAGSTTEGGKATVNYGTSSTGSATYTSTSNSTEGSTSSSGSAIYTTSASGAEQTVVEDSTGSSGSKTTIDCSNSTSTSTSTSGSTSTSTSSSASASNSGSDASTTSDDCSKSTEGSKSDEDCGSSSSGKDETTPATNDGYTKEGKKIPGDYKTPPKEEDYTAVPPMDPIYKSTGAPEALKGYPPQESTTAPPSKYSKIPGTTV</sequence>
<feature type="compositionally biased region" description="Low complexity" evidence="1">
    <location>
        <begin position="434"/>
        <end position="474"/>
    </location>
</feature>
<evidence type="ECO:0000256" key="1">
    <source>
        <dbReference type="SAM" id="MobiDB-lite"/>
    </source>
</evidence>
<evidence type="ECO:0000313" key="4">
    <source>
        <dbReference type="Proteomes" id="UP001165121"/>
    </source>
</evidence>
<feature type="compositionally biased region" description="Polar residues" evidence="1">
    <location>
        <begin position="423"/>
        <end position="433"/>
    </location>
</feature>
<evidence type="ECO:0000256" key="2">
    <source>
        <dbReference type="SAM" id="SignalP"/>
    </source>
</evidence>
<evidence type="ECO:0000313" key="3">
    <source>
        <dbReference type="EMBL" id="GMF51063.1"/>
    </source>
</evidence>
<keyword evidence="4" id="KW-1185">Reference proteome</keyword>
<feature type="compositionally biased region" description="Basic and acidic residues" evidence="1">
    <location>
        <begin position="507"/>
        <end position="526"/>
    </location>
</feature>
<feature type="chain" id="PRO_5040898858" evidence="2">
    <location>
        <begin position="22"/>
        <end position="570"/>
    </location>
</feature>
<accession>A0A9W6Y330</accession>
<feature type="compositionally biased region" description="Basic and acidic residues" evidence="1">
    <location>
        <begin position="475"/>
        <end position="487"/>
    </location>
</feature>
<feature type="signal peptide" evidence="2">
    <location>
        <begin position="1"/>
        <end position="21"/>
    </location>
</feature>
<protein>
    <submittedName>
        <fullName evidence="3">Unnamed protein product</fullName>
    </submittedName>
</protein>
<reference evidence="3" key="1">
    <citation type="submission" date="2023-04" db="EMBL/GenBank/DDBJ databases">
        <title>Phytophthora fragariaefolia NBRC 109709.</title>
        <authorList>
            <person name="Ichikawa N."/>
            <person name="Sato H."/>
            <person name="Tonouchi N."/>
        </authorList>
    </citation>
    <scope>NUCLEOTIDE SEQUENCE</scope>
    <source>
        <strain evidence="3">NBRC 109709</strain>
    </source>
</reference>
<feature type="compositionally biased region" description="Polar residues" evidence="1">
    <location>
        <begin position="314"/>
        <end position="356"/>
    </location>
</feature>
<dbReference type="AlphaFoldDB" id="A0A9W6Y330"/>
<feature type="compositionally biased region" description="Low complexity" evidence="1">
    <location>
        <begin position="180"/>
        <end position="313"/>
    </location>
</feature>
<dbReference type="OrthoDB" id="167615at2759"/>
<keyword evidence="2" id="KW-0732">Signal</keyword>
<feature type="region of interest" description="Disordered" evidence="1">
    <location>
        <begin position="154"/>
        <end position="570"/>
    </location>
</feature>
<comment type="caution">
    <text evidence="3">The sequence shown here is derived from an EMBL/GenBank/DDBJ whole genome shotgun (WGS) entry which is preliminary data.</text>
</comment>
<dbReference type="Proteomes" id="UP001165121">
    <property type="component" value="Unassembled WGS sequence"/>
</dbReference>
<gene>
    <name evidence="3" type="ORF">Pfra01_002053600</name>
</gene>
<proteinExistence type="predicted"/>
<organism evidence="3 4">
    <name type="scientific">Phytophthora fragariaefolia</name>
    <dbReference type="NCBI Taxonomy" id="1490495"/>
    <lineage>
        <taxon>Eukaryota</taxon>
        <taxon>Sar</taxon>
        <taxon>Stramenopiles</taxon>
        <taxon>Oomycota</taxon>
        <taxon>Peronosporomycetes</taxon>
        <taxon>Peronosporales</taxon>
        <taxon>Peronosporaceae</taxon>
        <taxon>Phytophthora</taxon>
    </lineage>
</organism>
<name>A0A9W6Y330_9STRA</name>